<dbReference type="AlphaFoldDB" id="A0AB39PAX0"/>
<feature type="transmembrane region" description="Helical" evidence="2">
    <location>
        <begin position="143"/>
        <end position="164"/>
    </location>
</feature>
<dbReference type="RefSeq" id="WP_369235476.1">
    <property type="nucleotide sequence ID" value="NZ_CP163435.1"/>
</dbReference>
<keyword evidence="2" id="KW-0472">Membrane</keyword>
<protein>
    <submittedName>
        <fullName evidence="3">Uncharacterized protein</fullName>
    </submittedName>
</protein>
<feature type="transmembrane region" description="Helical" evidence="2">
    <location>
        <begin position="214"/>
        <end position="234"/>
    </location>
</feature>
<accession>A0AB39PAX0</accession>
<organism evidence="3">
    <name type="scientific">Streptomyces sp. R21</name>
    <dbReference type="NCBI Taxonomy" id="3238627"/>
    <lineage>
        <taxon>Bacteria</taxon>
        <taxon>Bacillati</taxon>
        <taxon>Actinomycetota</taxon>
        <taxon>Actinomycetes</taxon>
        <taxon>Kitasatosporales</taxon>
        <taxon>Streptomycetaceae</taxon>
        <taxon>Streptomyces</taxon>
    </lineage>
</organism>
<dbReference type="EMBL" id="CP163435">
    <property type="protein sequence ID" value="XDQ27925.1"/>
    <property type="molecule type" value="Genomic_DNA"/>
</dbReference>
<reference evidence="3" key="1">
    <citation type="submission" date="2024-07" db="EMBL/GenBank/DDBJ databases">
        <authorList>
            <person name="Yu S.T."/>
        </authorList>
    </citation>
    <scope>NUCLEOTIDE SEQUENCE</scope>
    <source>
        <strain evidence="3">R21</strain>
    </source>
</reference>
<evidence type="ECO:0000256" key="1">
    <source>
        <dbReference type="SAM" id="MobiDB-lite"/>
    </source>
</evidence>
<feature type="transmembrane region" description="Helical" evidence="2">
    <location>
        <begin position="176"/>
        <end position="193"/>
    </location>
</feature>
<evidence type="ECO:0000313" key="3">
    <source>
        <dbReference type="EMBL" id="XDQ27925.1"/>
    </source>
</evidence>
<evidence type="ECO:0000256" key="2">
    <source>
        <dbReference type="SAM" id="Phobius"/>
    </source>
</evidence>
<feature type="transmembrane region" description="Helical" evidence="2">
    <location>
        <begin position="97"/>
        <end position="122"/>
    </location>
</feature>
<keyword evidence="2" id="KW-0812">Transmembrane</keyword>
<sequence length="328" mass="35340">MTAVSQPRRADDEPPPSPSAPPEPEPPPQPEPPSPPQPEPQPAPPPTPVRAALLQAGALVGAHLSLIAALLFYFGWIRSKAQAEYLGFAEAHLDASLTLYVLGSVPALFEPLLYATAVALLWRIGDPRLVLALKARPRVRGRVCLALAASPVIVPVVAWGLVLVTSRGWWELMQPLSLTAGVLLGCYGGSLWSRTGAEESGTEQPGRRLWTSSASLYAGALVVVLVFWTVGRFATVEGRGAAEQFVKGMGDQPDVVVYSAKDLRINAPGVRTTVYRSTGEYRYRYQGLKLYAYSGGKLFLLPAGWTYDRSRVIVLAEGDGIRVEYAAP</sequence>
<feature type="region of interest" description="Disordered" evidence="1">
    <location>
        <begin position="1"/>
        <end position="48"/>
    </location>
</feature>
<feature type="compositionally biased region" description="Pro residues" evidence="1">
    <location>
        <begin position="15"/>
        <end position="48"/>
    </location>
</feature>
<feature type="transmembrane region" description="Helical" evidence="2">
    <location>
        <begin position="56"/>
        <end position="77"/>
    </location>
</feature>
<name>A0AB39PAX0_9ACTN</name>
<proteinExistence type="predicted"/>
<keyword evidence="2" id="KW-1133">Transmembrane helix</keyword>
<gene>
    <name evidence="3" type="ORF">AB5J56_25915</name>
</gene>